<feature type="domain" description="Inosine/uridine-preferring nucleoside hydrolase" evidence="4">
    <location>
        <begin position="6"/>
        <end position="412"/>
    </location>
</feature>
<dbReference type="InterPro" id="IPR023186">
    <property type="entry name" value="IUNH"/>
</dbReference>
<accession>W9YDA0</accession>
<dbReference type="GeneID" id="19159455"/>
<evidence type="ECO:0000259" key="4">
    <source>
        <dbReference type="Pfam" id="PF01156"/>
    </source>
</evidence>
<dbReference type="EMBL" id="AMWN01000004">
    <property type="protein sequence ID" value="EXJ87650.1"/>
    <property type="molecule type" value="Genomic_DNA"/>
</dbReference>
<dbReference type="OrthoDB" id="5783963at2759"/>
<dbReference type="GO" id="GO:0006152">
    <property type="term" value="P:purine nucleoside catabolic process"/>
    <property type="evidence" value="ECO:0007669"/>
    <property type="project" value="TreeGrafter"/>
</dbReference>
<evidence type="ECO:0000256" key="2">
    <source>
        <dbReference type="ARBA" id="ARBA00022801"/>
    </source>
</evidence>
<dbReference type="RefSeq" id="XP_007723656.1">
    <property type="nucleotide sequence ID" value="XM_007725466.1"/>
</dbReference>
<dbReference type="PANTHER" id="PTHR12304">
    <property type="entry name" value="INOSINE-URIDINE PREFERRING NUCLEOSIDE HYDROLASE"/>
    <property type="match status" value="1"/>
</dbReference>
<dbReference type="Proteomes" id="UP000019484">
    <property type="component" value="Unassembled WGS sequence"/>
</dbReference>
<dbReference type="InterPro" id="IPR036452">
    <property type="entry name" value="Ribo_hydro-like"/>
</dbReference>
<evidence type="ECO:0000313" key="5">
    <source>
        <dbReference type="EMBL" id="EXJ87650.1"/>
    </source>
</evidence>
<dbReference type="GO" id="GO:0008477">
    <property type="term" value="F:purine nucleosidase activity"/>
    <property type="evidence" value="ECO:0007669"/>
    <property type="project" value="TreeGrafter"/>
</dbReference>
<keyword evidence="3" id="KW-0326">Glycosidase</keyword>
<dbReference type="AlphaFoldDB" id="W9YDA0"/>
<dbReference type="STRING" id="1182541.W9YDA0"/>
<dbReference type="PANTHER" id="PTHR12304:SF56">
    <property type="entry name" value="HYDROLASE, PUTATIVE (AFU_ORTHOLOGUE AFUA_1G11790)-RELATED"/>
    <property type="match status" value="1"/>
</dbReference>
<organism evidence="5 6">
    <name type="scientific">Capronia coronata CBS 617.96</name>
    <dbReference type="NCBI Taxonomy" id="1182541"/>
    <lineage>
        <taxon>Eukaryota</taxon>
        <taxon>Fungi</taxon>
        <taxon>Dikarya</taxon>
        <taxon>Ascomycota</taxon>
        <taxon>Pezizomycotina</taxon>
        <taxon>Eurotiomycetes</taxon>
        <taxon>Chaetothyriomycetidae</taxon>
        <taxon>Chaetothyriales</taxon>
        <taxon>Herpotrichiellaceae</taxon>
        <taxon>Capronia</taxon>
    </lineage>
</organism>
<dbReference type="GO" id="GO:0005829">
    <property type="term" value="C:cytosol"/>
    <property type="evidence" value="ECO:0007669"/>
    <property type="project" value="TreeGrafter"/>
</dbReference>
<evidence type="ECO:0000313" key="6">
    <source>
        <dbReference type="Proteomes" id="UP000019484"/>
    </source>
</evidence>
<dbReference type="HOGENOM" id="CLU_036838_9_0_1"/>
<dbReference type="SUPFAM" id="SSF53590">
    <property type="entry name" value="Nucleoside hydrolase"/>
    <property type="match status" value="1"/>
</dbReference>
<proteinExistence type="inferred from homology"/>
<keyword evidence="6" id="KW-1185">Reference proteome</keyword>
<evidence type="ECO:0000256" key="1">
    <source>
        <dbReference type="ARBA" id="ARBA00009176"/>
    </source>
</evidence>
<sequence length="474" mass="52271">MTRKKIIIDTDPGIDDVLAILLALAVQSEEVEILLLSVTFGNIDVKSCLRNLLSLFFVVQKESEWRRTHGKSHSLLVSKHGENNKPIVAVGAEQPLADHVHNCDEFHGVDGLGGAHSTMPECSPPPEWCALFNLPVPSDAPEEPGVGTLPSALPLQVSRAPAHEEMLRILKAHPPDTVTIVAIGPLTNCAMAAMEDAESFSRCKEVVFMGGAVDVPGNTTPLAEANVYADPYAAAVIFALTSSNPCSTVPLPPLHPQSGSQSRRFANHWPERSFRALLDDQQRSRHLRPLKLTLFPLDITTRHTLRRTDFERAIAGDLLQGSPLATWLLEIMTALFDKVASQRDRGRASISQRIPRGEDDVVQLHDPLCVWYAITSESLKWRSAVEGGTEDLRIETKGEWAKGQLVTDRRQRPKLDSLKAVRSGGGGDCELSRDKTTWLIEGQGNRVRRIIESPEGQPLEFGNHLLRLIMERDP</sequence>
<dbReference type="Gene3D" id="3.90.245.10">
    <property type="entry name" value="Ribonucleoside hydrolase-like"/>
    <property type="match status" value="1"/>
</dbReference>
<keyword evidence="2" id="KW-0378">Hydrolase</keyword>
<dbReference type="Pfam" id="PF01156">
    <property type="entry name" value="IU_nuc_hydro"/>
    <property type="match status" value="1"/>
</dbReference>
<protein>
    <recommendedName>
        <fullName evidence="4">Inosine/uridine-preferring nucleoside hydrolase domain-containing protein</fullName>
    </recommendedName>
</protein>
<dbReference type="eggNOG" id="KOG2938">
    <property type="taxonomic scope" value="Eukaryota"/>
</dbReference>
<reference evidence="5 6" key="1">
    <citation type="submission" date="2013-03" db="EMBL/GenBank/DDBJ databases">
        <title>The Genome Sequence of Capronia coronata CBS 617.96.</title>
        <authorList>
            <consortium name="The Broad Institute Genomics Platform"/>
            <person name="Cuomo C."/>
            <person name="de Hoog S."/>
            <person name="Gorbushina A."/>
            <person name="Walker B."/>
            <person name="Young S.K."/>
            <person name="Zeng Q."/>
            <person name="Gargeya S."/>
            <person name="Fitzgerald M."/>
            <person name="Haas B."/>
            <person name="Abouelleil A."/>
            <person name="Allen A.W."/>
            <person name="Alvarado L."/>
            <person name="Arachchi H.M."/>
            <person name="Berlin A.M."/>
            <person name="Chapman S.B."/>
            <person name="Gainer-Dewar J."/>
            <person name="Goldberg J."/>
            <person name="Griggs A."/>
            <person name="Gujja S."/>
            <person name="Hansen M."/>
            <person name="Howarth C."/>
            <person name="Imamovic A."/>
            <person name="Ireland A."/>
            <person name="Larimer J."/>
            <person name="McCowan C."/>
            <person name="Murphy C."/>
            <person name="Pearson M."/>
            <person name="Poon T.W."/>
            <person name="Priest M."/>
            <person name="Roberts A."/>
            <person name="Saif S."/>
            <person name="Shea T."/>
            <person name="Sisk P."/>
            <person name="Sykes S."/>
            <person name="Wortman J."/>
            <person name="Nusbaum C."/>
            <person name="Birren B."/>
        </authorList>
    </citation>
    <scope>NUCLEOTIDE SEQUENCE [LARGE SCALE GENOMIC DNA]</scope>
    <source>
        <strain evidence="5 6">CBS 617.96</strain>
    </source>
</reference>
<name>W9YDA0_9EURO</name>
<comment type="caution">
    <text evidence="5">The sequence shown here is derived from an EMBL/GenBank/DDBJ whole genome shotgun (WGS) entry which is preliminary data.</text>
</comment>
<comment type="similarity">
    <text evidence="1">Belongs to the IUNH family.</text>
</comment>
<gene>
    <name evidence="5" type="ORF">A1O1_04574</name>
</gene>
<dbReference type="InterPro" id="IPR001910">
    <property type="entry name" value="Inosine/uridine_hydrolase_dom"/>
</dbReference>
<evidence type="ECO:0000256" key="3">
    <source>
        <dbReference type="ARBA" id="ARBA00023295"/>
    </source>
</evidence>